<dbReference type="Proteomes" id="UP000325291">
    <property type="component" value="Unassembled WGS sequence"/>
</dbReference>
<comment type="caution">
    <text evidence="3">The sequence shown here is derived from an EMBL/GenBank/DDBJ whole genome shotgun (WGS) entry which is preliminary data.</text>
</comment>
<keyword evidence="4" id="KW-1185">Reference proteome</keyword>
<evidence type="ECO:0000313" key="3">
    <source>
        <dbReference type="EMBL" id="KAA0914935.1"/>
    </source>
</evidence>
<dbReference type="EMBL" id="VINQ01000007">
    <property type="protein sequence ID" value="KAA0914935.1"/>
    <property type="molecule type" value="Genomic_DNA"/>
</dbReference>
<accession>A0A5A9ZD61</accession>
<dbReference type="SUPFAM" id="SSF75304">
    <property type="entry name" value="Amidase signature (AS) enzymes"/>
    <property type="match status" value="1"/>
</dbReference>
<proteinExistence type="inferred from homology"/>
<gene>
    <name evidence="3" type="ORF">FLO80_11230</name>
</gene>
<dbReference type="AlphaFoldDB" id="A0A5A9ZD61"/>
<reference evidence="3 4" key="1">
    <citation type="submission" date="2019-07" db="EMBL/GenBank/DDBJ databases">
        <title>Aquicoccus porphyridii gen. nov., sp. nov., isolated from a small marine red alga, Porphyridium marinum.</title>
        <authorList>
            <person name="Liu L."/>
        </authorList>
    </citation>
    <scope>NUCLEOTIDE SEQUENCE [LARGE SCALE GENOMIC DNA]</scope>
    <source>
        <strain evidence="3 4">L1 8-17</strain>
    </source>
</reference>
<dbReference type="PANTHER" id="PTHR11895:SF7">
    <property type="entry name" value="GLUTAMYL-TRNA(GLN) AMIDOTRANSFERASE SUBUNIT A, MITOCHONDRIAL"/>
    <property type="match status" value="1"/>
</dbReference>
<dbReference type="PROSITE" id="PS00571">
    <property type="entry name" value="AMIDASES"/>
    <property type="match status" value="1"/>
</dbReference>
<comment type="similarity">
    <text evidence="1">Belongs to the amidase family.</text>
</comment>
<feature type="domain" description="Amidase" evidence="2">
    <location>
        <begin position="28"/>
        <end position="453"/>
    </location>
</feature>
<evidence type="ECO:0000259" key="2">
    <source>
        <dbReference type="Pfam" id="PF01425"/>
    </source>
</evidence>
<evidence type="ECO:0000313" key="4">
    <source>
        <dbReference type="Proteomes" id="UP000325291"/>
    </source>
</evidence>
<name>A0A5A9ZD61_9RHOB</name>
<evidence type="ECO:0000256" key="1">
    <source>
        <dbReference type="ARBA" id="ARBA00009199"/>
    </source>
</evidence>
<protein>
    <submittedName>
        <fullName evidence="3">Amidase</fullName>
    </submittedName>
</protein>
<dbReference type="GO" id="GO:0003824">
    <property type="term" value="F:catalytic activity"/>
    <property type="evidence" value="ECO:0007669"/>
    <property type="project" value="InterPro"/>
</dbReference>
<dbReference type="InterPro" id="IPR000120">
    <property type="entry name" value="Amidase"/>
</dbReference>
<dbReference type="InterPro" id="IPR036928">
    <property type="entry name" value="AS_sf"/>
</dbReference>
<dbReference type="InterPro" id="IPR020556">
    <property type="entry name" value="Amidase_CS"/>
</dbReference>
<dbReference type="RefSeq" id="WP_111368307.1">
    <property type="nucleotide sequence ID" value="NZ_VINQ01000007.1"/>
</dbReference>
<dbReference type="PANTHER" id="PTHR11895">
    <property type="entry name" value="TRANSAMIDASE"/>
    <property type="match status" value="1"/>
</dbReference>
<sequence>MLSTNEWRARDLVGLADLAASGAVSRREILQTAIREIEALNPGLNAVILTRFEEALDALDDSATERFAGMPYLIKDLHAPVRGMPLSNGSERFKGTVFDFDSTTVARLRAAGFGLLGRTASPEFGLSVATESAAYGITRNPWNPDHGAGGSSGGAGAAVASGMLPAAHATDSAGSIRIPAAFNGLVGLKPTRGLNAFGPHRGDPNNGLSHENAVTRTVRDTAAILDITAGPDAGCPYFTPRPETPFETLIERPPEGLRIGFVTTRFDGGAVHPESRAAVERTARLLADLGHDVQEQRPDFDSEALTKAMIRLLMGSLAGLFAGMPMGSDANLHGFEPMTREAIWFSQRTSLGEHLSRAAEINRHVRQLAGYFERFDILLTPASNGPAPVHGVLRMDHDDLDGFLEKLFEISPFTAAFNASGQPAMVLPVHQTPEGLPIGVQLVGRFAEDALVLRLAAQMERASDWQTLAPLR</sequence>
<dbReference type="Gene3D" id="3.90.1300.10">
    <property type="entry name" value="Amidase signature (AS) domain"/>
    <property type="match status" value="1"/>
</dbReference>
<dbReference type="Pfam" id="PF01425">
    <property type="entry name" value="Amidase"/>
    <property type="match status" value="1"/>
</dbReference>
<organism evidence="3 4">
    <name type="scientific">Aquicoccus porphyridii</name>
    <dbReference type="NCBI Taxonomy" id="1852029"/>
    <lineage>
        <taxon>Bacteria</taxon>
        <taxon>Pseudomonadati</taxon>
        <taxon>Pseudomonadota</taxon>
        <taxon>Alphaproteobacteria</taxon>
        <taxon>Rhodobacterales</taxon>
        <taxon>Paracoccaceae</taxon>
        <taxon>Aquicoccus</taxon>
    </lineage>
</organism>
<dbReference type="InterPro" id="IPR023631">
    <property type="entry name" value="Amidase_dom"/>
</dbReference>